<gene>
    <name evidence="1" type="ORF">Tco_0910492</name>
</gene>
<comment type="caution">
    <text evidence="1">The sequence shown here is derived from an EMBL/GenBank/DDBJ whole genome shotgun (WGS) entry which is preliminary data.</text>
</comment>
<organism evidence="1 2">
    <name type="scientific">Tanacetum coccineum</name>
    <dbReference type="NCBI Taxonomy" id="301880"/>
    <lineage>
        <taxon>Eukaryota</taxon>
        <taxon>Viridiplantae</taxon>
        <taxon>Streptophyta</taxon>
        <taxon>Embryophyta</taxon>
        <taxon>Tracheophyta</taxon>
        <taxon>Spermatophyta</taxon>
        <taxon>Magnoliopsida</taxon>
        <taxon>eudicotyledons</taxon>
        <taxon>Gunneridae</taxon>
        <taxon>Pentapetalae</taxon>
        <taxon>asterids</taxon>
        <taxon>campanulids</taxon>
        <taxon>Asterales</taxon>
        <taxon>Asteraceae</taxon>
        <taxon>Asteroideae</taxon>
        <taxon>Anthemideae</taxon>
        <taxon>Anthemidinae</taxon>
        <taxon>Tanacetum</taxon>
    </lineage>
</organism>
<protein>
    <submittedName>
        <fullName evidence="1">Uncharacterized protein</fullName>
    </submittedName>
</protein>
<name>A0ABQ5CUR8_9ASTR</name>
<evidence type="ECO:0000313" key="2">
    <source>
        <dbReference type="Proteomes" id="UP001151760"/>
    </source>
</evidence>
<keyword evidence="2" id="KW-1185">Reference proteome</keyword>
<dbReference type="EMBL" id="BQNB010014606">
    <property type="protein sequence ID" value="GJT30217.1"/>
    <property type="molecule type" value="Genomic_DNA"/>
</dbReference>
<reference evidence="1" key="1">
    <citation type="journal article" date="2022" name="Int. J. Mol. Sci.">
        <title>Draft Genome of Tanacetum Coccineum: Genomic Comparison of Closely Related Tanacetum-Family Plants.</title>
        <authorList>
            <person name="Yamashiro T."/>
            <person name="Shiraishi A."/>
            <person name="Nakayama K."/>
            <person name="Satake H."/>
        </authorList>
    </citation>
    <scope>NUCLEOTIDE SEQUENCE</scope>
</reference>
<dbReference type="Proteomes" id="UP001151760">
    <property type="component" value="Unassembled WGS sequence"/>
</dbReference>
<proteinExistence type="predicted"/>
<evidence type="ECO:0000313" key="1">
    <source>
        <dbReference type="EMBL" id="GJT30217.1"/>
    </source>
</evidence>
<sequence length="186" mass="20861">MGDEVISNIPARETDEFIKSSVDDLVPILREPEVTSDSDLKCDMPATTTHLLSTDVDVREENFDINSPLGEYEFEDISSLDLPESTPVIDENLSFLSHQHSCSNNLLKGSGKDMICFFSLTQSRGTTRVDVDPLLCFHHMPSHVYDAYSPKVMISYDLEDLHACFQSSNHAVSDHLLCYNSEILKS</sequence>
<accession>A0ABQ5CUR8</accession>
<reference evidence="1" key="2">
    <citation type="submission" date="2022-01" db="EMBL/GenBank/DDBJ databases">
        <authorList>
            <person name="Yamashiro T."/>
            <person name="Shiraishi A."/>
            <person name="Satake H."/>
            <person name="Nakayama K."/>
        </authorList>
    </citation>
    <scope>NUCLEOTIDE SEQUENCE</scope>
</reference>